<evidence type="ECO:0000313" key="3">
    <source>
        <dbReference type="Proteomes" id="UP001165060"/>
    </source>
</evidence>
<sequence>MYTLVYKTLEVLTDKKKNEEKKDSGSGDADIDPALTFDVELNFLLLDDLIAPGGAAIDLKPEDVDALPSFSHDSVEFGRSAKRRTSHQSNRRLSNASAISRGSAALSASLAADVGSSGLRLMSADVDASGALLLPGSNVLRGEESDDDNFGDFGDDDDLRGFDMDEKDDLLGDKNSSLINASTASGVSDSLAFIDPAAAADSSSSSRRAAPGDPWALLDPMAKAASKGKPLKAGRTYTLPPGLPEAGAPPPAPADLDESAESASASINRSSFVVEDEDLKLKGLAYGKE</sequence>
<gene>
    <name evidence="2" type="ORF">TeGR_g10344</name>
</gene>
<feature type="non-terminal residue" evidence="2">
    <location>
        <position position="289"/>
    </location>
</feature>
<accession>A0ABQ6M5G9</accession>
<name>A0ABQ6M5G9_9STRA</name>
<reference evidence="2 3" key="1">
    <citation type="journal article" date="2023" name="Commun. Biol.">
        <title>Genome analysis of Parmales, the sister group of diatoms, reveals the evolutionary specialization of diatoms from phago-mixotrophs to photoautotrophs.</title>
        <authorList>
            <person name="Ban H."/>
            <person name="Sato S."/>
            <person name="Yoshikawa S."/>
            <person name="Yamada K."/>
            <person name="Nakamura Y."/>
            <person name="Ichinomiya M."/>
            <person name="Sato N."/>
            <person name="Blanc-Mathieu R."/>
            <person name="Endo H."/>
            <person name="Kuwata A."/>
            <person name="Ogata H."/>
        </authorList>
    </citation>
    <scope>NUCLEOTIDE SEQUENCE [LARGE SCALE GENOMIC DNA]</scope>
</reference>
<feature type="compositionally biased region" description="Pro residues" evidence="1">
    <location>
        <begin position="241"/>
        <end position="253"/>
    </location>
</feature>
<evidence type="ECO:0000313" key="2">
    <source>
        <dbReference type="EMBL" id="GMI19776.1"/>
    </source>
</evidence>
<dbReference type="EMBL" id="BRYB01002453">
    <property type="protein sequence ID" value="GMI19776.1"/>
    <property type="molecule type" value="Genomic_DNA"/>
</dbReference>
<evidence type="ECO:0000256" key="1">
    <source>
        <dbReference type="SAM" id="MobiDB-lite"/>
    </source>
</evidence>
<dbReference type="Proteomes" id="UP001165060">
    <property type="component" value="Unassembled WGS sequence"/>
</dbReference>
<organism evidence="2 3">
    <name type="scientific">Tetraparma gracilis</name>
    <dbReference type="NCBI Taxonomy" id="2962635"/>
    <lineage>
        <taxon>Eukaryota</taxon>
        <taxon>Sar</taxon>
        <taxon>Stramenopiles</taxon>
        <taxon>Ochrophyta</taxon>
        <taxon>Bolidophyceae</taxon>
        <taxon>Parmales</taxon>
        <taxon>Triparmaceae</taxon>
        <taxon>Tetraparma</taxon>
    </lineage>
</organism>
<keyword evidence="3" id="KW-1185">Reference proteome</keyword>
<protein>
    <submittedName>
        <fullName evidence="2">Uncharacterized protein</fullName>
    </submittedName>
</protein>
<comment type="caution">
    <text evidence="2">The sequence shown here is derived from an EMBL/GenBank/DDBJ whole genome shotgun (WGS) entry which is preliminary data.</text>
</comment>
<feature type="region of interest" description="Disordered" evidence="1">
    <location>
        <begin position="225"/>
        <end position="269"/>
    </location>
</feature>
<proteinExistence type="predicted"/>